<dbReference type="PANTHER" id="PTHR10870">
    <property type="entry name" value="CELL CYCLE CHECKPOINT PROTEIN RAD1"/>
    <property type="match status" value="1"/>
</dbReference>
<dbReference type="STRING" id="698492.A0A0E9NAH4"/>
<evidence type="ECO:0000256" key="5">
    <source>
        <dbReference type="ARBA" id="ARBA00023242"/>
    </source>
</evidence>
<protein>
    <submittedName>
        <fullName evidence="6">Uncharacterized protein</fullName>
    </submittedName>
</protein>
<evidence type="ECO:0000256" key="1">
    <source>
        <dbReference type="ARBA" id="ARBA00004123"/>
    </source>
</evidence>
<dbReference type="Pfam" id="PF02144">
    <property type="entry name" value="Rad1"/>
    <property type="match status" value="1"/>
</dbReference>
<dbReference type="InterPro" id="IPR003021">
    <property type="entry name" value="Rad1_Rec1_Rad17"/>
</dbReference>
<dbReference type="GO" id="GO:0030896">
    <property type="term" value="C:checkpoint clamp complex"/>
    <property type="evidence" value="ECO:0007669"/>
    <property type="project" value="TreeGrafter"/>
</dbReference>
<dbReference type="Gene3D" id="3.70.10.10">
    <property type="match status" value="1"/>
</dbReference>
<dbReference type="AlphaFoldDB" id="A0A0E9NAH4"/>
<evidence type="ECO:0000313" key="7">
    <source>
        <dbReference type="Proteomes" id="UP000033140"/>
    </source>
</evidence>
<comment type="subcellular location">
    <subcellularLocation>
        <location evidence="1">Nucleus</location>
    </subcellularLocation>
</comment>
<keyword evidence="4" id="KW-0234">DNA repair</keyword>
<reference evidence="6 7" key="2">
    <citation type="journal article" date="2014" name="J. Gen. Appl. Microbiol.">
        <title>The early diverging ascomycetous budding yeast Saitoella complicata has three histone deacetylases belonging to the Clr6, Hos2, and Rpd3 lineages.</title>
        <authorList>
            <person name="Nishida H."/>
            <person name="Matsumoto T."/>
            <person name="Kondo S."/>
            <person name="Hamamoto M."/>
            <person name="Yoshikawa H."/>
        </authorList>
    </citation>
    <scope>NUCLEOTIDE SEQUENCE [LARGE SCALE GENOMIC DNA]</scope>
    <source>
        <strain evidence="6 7">NRRL Y-17804</strain>
    </source>
</reference>
<dbReference type="PANTHER" id="PTHR10870:SF0">
    <property type="entry name" value="CELL CYCLE CHECKPOINT PROTEIN RAD1"/>
    <property type="match status" value="1"/>
</dbReference>
<comment type="caution">
    <text evidence="6">The sequence shown here is derived from an EMBL/GenBank/DDBJ whole genome shotgun (WGS) entry which is preliminary data.</text>
</comment>
<reference evidence="6 7" key="1">
    <citation type="journal article" date="2011" name="J. Gen. Appl. Microbiol.">
        <title>Draft genome sequencing of the enigmatic yeast Saitoella complicata.</title>
        <authorList>
            <person name="Nishida H."/>
            <person name="Hamamoto M."/>
            <person name="Sugiyama J."/>
        </authorList>
    </citation>
    <scope>NUCLEOTIDE SEQUENCE [LARGE SCALE GENOMIC DNA]</scope>
    <source>
        <strain evidence="6 7">NRRL Y-17804</strain>
    </source>
</reference>
<dbReference type="OMA" id="WSQAYKF"/>
<evidence type="ECO:0000313" key="6">
    <source>
        <dbReference type="EMBL" id="GAO46813.1"/>
    </source>
</evidence>
<gene>
    <name evidence="6" type="ORF">G7K_1031-t1</name>
</gene>
<name>A0A0E9NAH4_SAICN</name>
<evidence type="ECO:0000256" key="2">
    <source>
        <dbReference type="ARBA" id="ARBA00010991"/>
    </source>
</evidence>
<dbReference type="EMBL" id="BACD03000005">
    <property type="protein sequence ID" value="GAO46813.1"/>
    <property type="molecule type" value="Genomic_DNA"/>
</dbReference>
<keyword evidence="5" id="KW-0539">Nucleus</keyword>
<organism evidence="6 7">
    <name type="scientific">Saitoella complicata (strain BCRC 22490 / CBS 7301 / JCM 7358 / NBRC 10748 / NRRL Y-17804)</name>
    <dbReference type="NCBI Taxonomy" id="698492"/>
    <lineage>
        <taxon>Eukaryota</taxon>
        <taxon>Fungi</taxon>
        <taxon>Dikarya</taxon>
        <taxon>Ascomycota</taxon>
        <taxon>Taphrinomycotina</taxon>
        <taxon>Taphrinomycotina incertae sedis</taxon>
        <taxon>Saitoella</taxon>
    </lineage>
</organism>
<dbReference type="SUPFAM" id="SSF55979">
    <property type="entry name" value="DNA clamp"/>
    <property type="match status" value="1"/>
</dbReference>
<dbReference type="PRINTS" id="PR01245">
    <property type="entry name" value="RAD1REC1"/>
</dbReference>
<sequence length="325" mass="36462">MRVLNCVSTNITPLLTVLRSIGFMPRALVRISSSGMKFSVENSRAQQALAFLDKTMFSTYEYVPPIATSRPSTAGSSLSQEDEEVRQPHAQFTISLSAMLECLQIFSADARDRPRVAPQVNATDAMILRSGTCRMVYEGEGSSFILMMEEGGVVTTCELTTYEPEEQLDISLAEGGLAQKIIMKAEWLHDAIQELETTSPEVITIRSSPRRPHFRLSSRGSLGSTEMDYPNDRTVLETFICPELIENSYRFTMIRHAIKAMSLATKVSVRADEDGVMSMQFMIDVGEGHFSFVDFRFLPELEDENERGNESTQLYLVYLAMILSR</sequence>
<dbReference type="InterPro" id="IPR046938">
    <property type="entry name" value="DNA_clamp_sf"/>
</dbReference>
<dbReference type="Proteomes" id="UP000033140">
    <property type="component" value="Unassembled WGS sequence"/>
</dbReference>
<evidence type="ECO:0000256" key="3">
    <source>
        <dbReference type="ARBA" id="ARBA00022763"/>
    </source>
</evidence>
<dbReference type="GO" id="GO:0006281">
    <property type="term" value="P:DNA repair"/>
    <property type="evidence" value="ECO:0007669"/>
    <property type="project" value="UniProtKB-KW"/>
</dbReference>
<comment type="similarity">
    <text evidence="2">Belongs to the rad1 family.</text>
</comment>
<dbReference type="CDD" id="cd00577">
    <property type="entry name" value="PCNA"/>
    <property type="match status" value="1"/>
</dbReference>
<reference evidence="6 7" key="3">
    <citation type="journal article" date="2015" name="Genome Announc.">
        <title>Draft Genome Sequence of the Archiascomycetous Yeast Saitoella complicata.</title>
        <authorList>
            <person name="Yamauchi K."/>
            <person name="Kondo S."/>
            <person name="Hamamoto M."/>
            <person name="Takahashi Y."/>
            <person name="Ogura Y."/>
            <person name="Hayashi T."/>
            <person name="Nishida H."/>
        </authorList>
    </citation>
    <scope>NUCLEOTIDE SEQUENCE [LARGE SCALE GENOMIC DNA]</scope>
    <source>
        <strain evidence="6 7">NRRL Y-17804</strain>
    </source>
</reference>
<dbReference type="GO" id="GO:0000077">
    <property type="term" value="P:DNA damage checkpoint signaling"/>
    <property type="evidence" value="ECO:0007669"/>
    <property type="project" value="InterPro"/>
</dbReference>
<evidence type="ECO:0000256" key="4">
    <source>
        <dbReference type="ARBA" id="ARBA00023204"/>
    </source>
</evidence>
<keyword evidence="3" id="KW-0227">DNA damage</keyword>
<proteinExistence type="inferred from homology"/>
<keyword evidence="7" id="KW-1185">Reference proteome</keyword>
<accession>A0A0E9NAH4</accession>